<comment type="caution">
    <text evidence="1">The sequence shown here is derived from an EMBL/GenBank/DDBJ whole genome shotgun (WGS) entry which is preliminary data.</text>
</comment>
<organism evidence="1 2">
    <name type="scientific">Aduncisulcus paluster</name>
    <dbReference type="NCBI Taxonomy" id="2918883"/>
    <lineage>
        <taxon>Eukaryota</taxon>
        <taxon>Metamonada</taxon>
        <taxon>Carpediemonas-like organisms</taxon>
        <taxon>Aduncisulcus</taxon>
    </lineage>
</organism>
<proteinExistence type="predicted"/>
<evidence type="ECO:0000313" key="2">
    <source>
        <dbReference type="Proteomes" id="UP001057375"/>
    </source>
</evidence>
<feature type="non-terminal residue" evidence="1">
    <location>
        <position position="234"/>
    </location>
</feature>
<protein>
    <submittedName>
        <fullName evidence="1">Uncharacterized protein</fullName>
    </submittedName>
</protein>
<accession>A0ABQ5JYQ3</accession>
<keyword evidence="2" id="KW-1185">Reference proteome</keyword>
<dbReference type="EMBL" id="BQXS01012426">
    <property type="protein sequence ID" value="GKT22801.1"/>
    <property type="molecule type" value="Genomic_DNA"/>
</dbReference>
<gene>
    <name evidence="1" type="ORF">ADUPG1_012227</name>
</gene>
<reference evidence="1" key="1">
    <citation type="submission" date="2022-03" db="EMBL/GenBank/DDBJ databases">
        <title>Draft genome sequence of Aduncisulcus paluster, a free-living microaerophilic Fornicata.</title>
        <authorList>
            <person name="Yuyama I."/>
            <person name="Kume K."/>
            <person name="Tamura T."/>
            <person name="Inagaki Y."/>
            <person name="Hashimoto T."/>
        </authorList>
    </citation>
    <scope>NUCLEOTIDE SEQUENCE</scope>
    <source>
        <strain evidence="1">NY0171</strain>
    </source>
</reference>
<dbReference type="Proteomes" id="UP001057375">
    <property type="component" value="Unassembled WGS sequence"/>
</dbReference>
<evidence type="ECO:0000313" key="1">
    <source>
        <dbReference type="EMBL" id="GKT22801.1"/>
    </source>
</evidence>
<sequence>MRPATDYKCHECQPSHPFKFVIRGPNSQTYYGHVYDDMNTIIVTESIERPEFTAHEPLADDTTALLADDTTALLADDTTALLAEGGYAFDDDYLPMSELVEDEALVSPLILLERMLQGLSNLSREIVIDALLKRITHKTYQRYRMAQIRDVSQPDLPSLKIIRQLRSKVVRTHRLCQYQCPRSRFDRDESSITRCESFRWMSPLSSIPQYLMKLDTFEHFSPHLSVPTISDGPI</sequence>
<name>A0ABQ5JYQ3_9EUKA</name>